<dbReference type="PROSITE" id="PS50109">
    <property type="entry name" value="HIS_KIN"/>
    <property type="match status" value="1"/>
</dbReference>
<evidence type="ECO:0000256" key="1">
    <source>
        <dbReference type="ARBA" id="ARBA00000085"/>
    </source>
</evidence>
<accession>A0AAJ0U5A1</accession>
<dbReference type="SUPFAM" id="SSF55785">
    <property type="entry name" value="PYP-like sensor domain (PAS domain)"/>
    <property type="match status" value="2"/>
</dbReference>
<proteinExistence type="predicted"/>
<dbReference type="InterPro" id="IPR003594">
    <property type="entry name" value="HATPase_dom"/>
</dbReference>
<name>A0AAJ0U5A1_9GAMM</name>
<dbReference type="InterPro" id="IPR052162">
    <property type="entry name" value="Sensor_kinase/Photoreceptor"/>
</dbReference>
<keyword evidence="4" id="KW-0808">Transferase</keyword>
<feature type="domain" description="PAS" evidence="7">
    <location>
        <begin position="19"/>
        <end position="81"/>
    </location>
</feature>
<dbReference type="Pfam" id="PF00989">
    <property type="entry name" value="PAS"/>
    <property type="match status" value="1"/>
</dbReference>
<dbReference type="Gene3D" id="3.30.565.10">
    <property type="entry name" value="Histidine kinase-like ATPase, C-terminal domain"/>
    <property type="match status" value="1"/>
</dbReference>
<dbReference type="PANTHER" id="PTHR43304:SF1">
    <property type="entry name" value="PAC DOMAIN-CONTAINING PROTEIN"/>
    <property type="match status" value="1"/>
</dbReference>
<dbReference type="GO" id="GO:0006355">
    <property type="term" value="P:regulation of DNA-templated transcription"/>
    <property type="evidence" value="ECO:0007669"/>
    <property type="project" value="InterPro"/>
</dbReference>
<dbReference type="EMBL" id="NRSJ01000023">
    <property type="protein sequence ID" value="MBK1705539.1"/>
    <property type="molecule type" value="Genomic_DNA"/>
</dbReference>
<reference evidence="9" key="1">
    <citation type="submission" date="2017-08" db="EMBL/GenBank/DDBJ databases">
        <authorList>
            <person name="Imhoff J.F."/>
            <person name="Rahn T."/>
            <person name="Kuenzel S."/>
            <person name="Neulinger S.C."/>
        </authorList>
    </citation>
    <scope>NUCLEOTIDE SEQUENCE</scope>
    <source>
        <strain evidence="9">DSM 11080</strain>
    </source>
</reference>
<protein>
    <recommendedName>
        <fullName evidence="2">histidine kinase</fullName>
        <ecNumber evidence="2">2.7.13.3</ecNumber>
    </recommendedName>
</protein>
<dbReference type="NCBIfam" id="TIGR00229">
    <property type="entry name" value="sensory_box"/>
    <property type="match status" value="2"/>
</dbReference>
<sequence>MSRARDPSGPLTFAHDQGDAQHLHTIFEHANDAILLIDPEQDRILEANRQAARMLGYDPAELIRDVRISSVHPHEMERLRQFAHAVQITGEGWTDELSCTRKDGQRLPSEISASVVQVDGRDCIVAMVRDVSARKAAEDALRRSEARFRAFVENAGDGFFLVASDGVILDTNARAAEMLGYARADELIGCSVLAIDVGLSPETFSQLLNELEVDQPRLIESRHQRRDGSVFPSEVSICAYGEAQAPSYIALLRDISQRKAAEDALARLAEMGEFAAMMVHQIRNPLSTIRMALDHVAGQSLPASATKRLDLAQREADRLSRLLEDVLAYAGRRTASPTRLAVDALIGELLPSLQALPIVTECALRVELGLGDCAIHADPAQLREVLVNLIVNACEAVAPGEPVWLRTGRQPGTGTPLIEVGNGGEPIPPDVLARIGQPFFSTKASGNGLGVAFVRRVAAAHHWTFSLQSDAATGTVARLLM</sequence>
<dbReference type="CDD" id="cd00082">
    <property type="entry name" value="HisKA"/>
    <property type="match status" value="1"/>
</dbReference>
<dbReference type="InterPro" id="IPR036890">
    <property type="entry name" value="HATPase_C_sf"/>
</dbReference>
<dbReference type="AlphaFoldDB" id="A0AAJ0U5A1"/>
<keyword evidence="5" id="KW-0418">Kinase</keyword>
<dbReference type="InterPro" id="IPR035965">
    <property type="entry name" value="PAS-like_dom_sf"/>
</dbReference>
<evidence type="ECO:0000256" key="3">
    <source>
        <dbReference type="ARBA" id="ARBA00022553"/>
    </source>
</evidence>
<keyword evidence="3" id="KW-0597">Phosphoprotein</keyword>
<feature type="domain" description="Histidine kinase" evidence="6">
    <location>
        <begin position="277"/>
        <end position="481"/>
    </location>
</feature>
<evidence type="ECO:0000259" key="8">
    <source>
        <dbReference type="PROSITE" id="PS50113"/>
    </source>
</evidence>
<keyword evidence="10" id="KW-1185">Reference proteome</keyword>
<dbReference type="Pfam" id="PF02518">
    <property type="entry name" value="HATPase_c"/>
    <property type="match status" value="1"/>
</dbReference>
<dbReference type="Pfam" id="PF13426">
    <property type="entry name" value="PAS_9"/>
    <property type="match status" value="1"/>
</dbReference>
<comment type="caution">
    <text evidence="9">The sequence shown here is derived from an EMBL/GenBank/DDBJ whole genome shotgun (WGS) entry which is preliminary data.</text>
</comment>
<feature type="domain" description="PAS" evidence="7">
    <location>
        <begin position="144"/>
        <end position="185"/>
    </location>
</feature>
<dbReference type="SUPFAM" id="SSF47384">
    <property type="entry name" value="Homodimeric domain of signal transducing histidine kinase"/>
    <property type="match status" value="1"/>
</dbReference>
<gene>
    <name evidence="9" type="ORF">CKO40_13500</name>
</gene>
<dbReference type="InterPro" id="IPR001610">
    <property type="entry name" value="PAC"/>
</dbReference>
<dbReference type="InterPro" id="IPR003661">
    <property type="entry name" value="HisK_dim/P_dom"/>
</dbReference>
<dbReference type="PROSITE" id="PS50113">
    <property type="entry name" value="PAC"/>
    <property type="match status" value="1"/>
</dbReference>
<dbReference type="InterPro" id="IPR005467">
    <property type="entry name" value="His_kinase_dom"/>
</dbReference>
<reference evidence="9" key="2">
    <citation type="journal article" date="2020" name="Microorganisms">
        <title>Osmotic Adaptation and Compatible Solute Biosynthesis of Phototrophic Bacteria as Revealed from Genome Analyses.</title>
        <authorList>
            <person name="Imhoff J.F."/>
            <person name="Rahn T."/>
            <person name="Kunzel S."/>
            <person name="Keller A."/>
            <person name="Neulinger S.C."/>
        </authorList>
    </citation>
    <scope>NUCLEOTIDE SEQUENCE</scope>
    <source>
        <strain evidence="9">DSM 11080</strain>
    </source>
</reference>
<feature type="domain" description="PAC" evidence="8">
    <location>
        <begin position="217"/>
        <end position="267"/>
    </location>
</feature>
<dbReference type="SMART" id="SM00091">
    <property type="entry name" value="PAS"/>
    <property type="match status" value="2"/>
</dbReference>
<evidence type="ECO:0000256" key="2">
    <source>
        <dbReference type="ARBA" id="ARBA00012438"/>
    </source>
</evidence>
<dbReference type="PANTHER" id="PTHR43304">
    <property type="entry name" value="PHYTOCHROME-LIKE PROTEIN CPH1"/>
    <property type="match status" value="1"/>
</dbReference>
<dbReference type="InterPro" id="IPR013767">
    <property type="entry name" value="PAS_fold"/>
</dbReference>
<dbReference type="Proteomes" id="UP001296776">
    <property type="component" value="Unassembled WGS sequence"/>
</dbReference>
<evidence type="ECO:0000313" key="10">
    <source>
        <dbReference type="Proteomes" id="UP001296776"/>
    </source>
</evidence>
<dbReference type="InterPro" id="IPR000014">
    <property type="entry name" value="PAS"/>
</dbReference>
<comment type="catalytic activity">
    <reaction evidence="1">
        <text>ATP + protein L-histidine = ADP + protein N-phospho-L-histidine.</text>
        <dbReference type="EC" id="2.7.13.3"/>
    </reaction>
</comment>
<dbReference type="InterPro" id="IPR000700">
    <property type="entry name" value="PAS-assoc_C"/>
</dbReference>
<dbReference type="Gene3D" id="1.10.287.130">
    <property type="match status" value="1"/>
</dbReference>
<evidence type="ECO:0000259" key="7">
    <source>
        <dbReference type="PROSITE" id="PS50112"/>
    </source>
</evidence>
<dbReference type="CDD" id="cd00130">
    <property type="entry name" value="PAS"/>
    <property type="match status" value="2"/>
</dbReference>
<dbReference type="EC" id="2.7.13.3" evidence="2"/>
<dbReference type="PROSITE" id="PS50112">
    <property type="entry name" value="PAS"/>
    <property type="match status" value="2"/>
</dbReference>
<organism evidence="9 10">
    <name type="scientific">Halochromatium glycolicum</name>
    <dbReference type="NCBI Taxonomy" id="85075"/>
    <lineage>
        <taxon>Bacteria</taxon>
        <taxon>Pseudomonadati</taxon>
        <taxon>Pseudomonadota</taxon>
        <taxon>Gammaproteobacteria</taxon>
        <taxon>Chromatiales</taxon>
        <taxon>Chromatiaceae</taxon>
        <taxon>Halochromatium</taxon>
    </lineage>
</organism>
<dbReference type="SMART" id="SM00388">
    <property type="entry name" value="HisKA"/>
    <property type="match status" value="1"/>
</dbReference>
<evidence type="ECO:0000256" key="4">
    <source>
        <dbReference type="ARBA" id="ARBA00022679"/>
    </source>
</evidence>
<dbReference type="RefSeq" id="WP_200346756.1">
    <property type="nucleotide sequence ID" value="NZ_NRSJ01000023.1"/>
</dbReference>
<evidence type="ECO:0000259" key="6">
    <source>
        <dbReference type="PROSITE" id="PS50109"/>
    </source>
</evidence>
<dbReference type="SMART" id="SM00387">
    <property type="entry name" value="HATPase_c"/>
    <property type="match status" value="1"/>
</dbReference>
<evidence type="ECO:0000256" key="5">
    <source>
        <dbReference type="ARBA" id="ARBA00022777"/>
    </source>
</evidence>
<dbReference type="Pfam" id="PF00512">
    <property type="entry name" value="HisKA"/>
    <property type="match status" value="1"/>
</dbReference>
<dbReference type="GO" id="GO:0000155">
    <property type="term" value="F:phosphorelay sensor kinase activity"/>
    <property type="evidence" value="ECO:0007669"/>
    <property type="project" value="InterPro"/>
</dbReference>
<dbReference type="SUPFAM" id="SSF55874">
    <property type="entry name" value="ATPase domain of HSP90 chaperone/DNA topoisomerase II/histidine kinase"/>
    <property type="match status" value="1"/>
</dbReference>
<dbReference type="SMART" id="SM00086">
    <property type="entry name" value="PAC"/>
    <property type="match status" value="2"/>
</dbReference>
<dbReference type="Gene3D" id="3.30.450.20">
    <property type="entry name" value="PAS domain"/>
    <property type="match status" value="2"/>
</dbReference>
<dbReference type="InterPro" id="IPR036097">
    <property type="entry name" value="HisK_dim/P_sf"/>
</dbReference>
<evidence type="ECO:0000313" key="9">
    <source>
        <dbReference type="EMBL" id="MBK1705539.1"/>
    </source>
</evidence>